<evidence type="ECO:0000256" key="4">
    <source>
        <dbReference type="ARBA" id="ARBA00022622"/>
    </source>
</evidence>
<keyword evidence="5 11" id="KW-0732">Signal</keyword>
<keyword evidence="6" id="KW-0472">Membrane</keyword>
<keyword evidence="8" id="KW-0449">Lipoprotein</keyword>
<evidence type="ECO:0000256" key="9">
    <source>
        <dbReference type="SAM" id="Coils"/>
    </source>
</evidence>
<protein>
    <submittedName>
        <fullName evidence="13">Variant surface glycoprotein 1167</fullName>
    </submittedName>
</protein>
<feature type="region of interest" description="Disordered" evidence="10">
    <location>
        <begin position="378"/>
        <end position="413"/>
    </location>
</feature>
<dbReference type="VEuPathDB" id="TriTrypDB:Tb11.v5.0571"/>
<feature type="chain" id="PRO_5004058110" evidence="11">
    <location>
        <begin position="24"/>
        <end position="466"/>
    </location>
</feature>
<dbReference type="VEuPathDB" id="TriTrypDB:Tb427_000118900"/>
<keyword evidence="4" id="KW-0336">GPI-anchor</keyword>
<reference evidence="13" key="1">
    <citation type="submission" date="2013-02" db="EMBL/GenBank/DDBJ databases">
        <authorList>
            <person name="Cross G.A.M."/>
            <person name="Kim H.-S."/>
            <person name="Wickstead B."/>
        </authorList>
    </citation>
    <scope>NUCLEOTIDE SEQUENCE</scope>
    <source>
        <strain evidence="13">Lister 427</strain>
    </source>
</reference>
<dbReference type="GO" id="GO:0098552">
    <property type="term" value="C:side of membrane"/>
    <property type="evidence" value="ECO:0007669"/>
    <property type="project" value="UniProtKB-KW"/>
</dbReference>
<dbReference type="GO" id="GO:0005886">
    <property type="term" value="C:plasma membrane"/>
    <property type="evidence" value="ECO:0007669"/>
    <property type="project" value="UniProtKB-SubCell"/>
</dbReference>
<proteinExistence type="predicted"/>
<evidence type="ECO:0000256" key="8">
    <source>
        <dbReference type="ARBA" id="ARBA00023288"/>
    </source>
</evidence>
<keyword evidence="7" id="KW-0325">Glycoprotein</keyword>
<evidence type="ECO:0000256" key="5">
    <source>
        <dbReference type="ARBA" id="ARBA00022729"/>
    </source>
</evidence>
<comment type="function">
    <text evidence="1">VSG forms a coat on the surface of the parasite. The trypanosome evades the immune response of the host by expressing a series of antigenically distinct VSGs from an estimated 1000 VSG genes.</text>
</comment>
<evidence type="ECO:0000256" key="3">
    <source>
        <dbReference type="ARBA" id="ARBA00022475"/>
    </source>
</evidence>
<evidence type="ECO:0000256" key="10">
    <source>
        <dbReference type="SAM" id="MobiDB-lite"/>
    </source>
</evidence>
<evidence type="ECO:0000259" key="12">
    <source>
        <dbReference type="Pfam" id="PF13206"/>
    </source>
</evidence>
<dbReference type="InterPro" id="IPR025932">
    <property type="entry name" value="Trypano_VSG_B_N_dom"/>
</dbReference>
<accession>M4SXT5</accession>
<evidence type="ECO:0000313" key="13">
    <source>
        <dbReference type="EMBL" id="AGH60106.1"/>
    </source>
</evidence>
<dbReference type="Pfam" id="PF13206">
    <property type="entry name" value="VSG_B"/>
    <property type="match status" value="1"/>
</dbReference>
<evidence type="ECO:0000256" key="2">
    <source>
        <dbReference type="ARBA" id="ARBA00004609"/>
    </source>
</evidence>
<evidence type="ECO:0000256" key="7">
    <source>
        <dbReference type="ARBA" id="ARBA00023180"/>
    </source>
</evidence>
<comment type="subcellular location">
    <subcellularLocation>
        <location evidence="2">Cell membrane</location>
        <topology evidence="2">Lipid-anchor</topology>
        <topology evidence="2">GPI-anchor</topology>
    </subcellularLocation>
</comment>
<feature type="signal peptide" evidence="11">
    <location>
        <begin position="1"/>
        <end position="23"/>
    </location>
</feature>
<evidence type="ECO:0000256" key="11">
    <source>
        <dbReference type="SAM" id="SignalP"/>
    </source>
</evidence>
<name>M4SXT5_9TRYP</name>
<dbReference type="EMBL" id="KC612675">
    <property type="protein sequence ID" value="AGH60106.1"/>
    <property type="molecule type" value="Genomic_DNA"/>
</dbReference>
<feature type="domain" description="Trypanosome variant surface glycoprotein B-type N-terminal" evidence="12">
    <location>
        <begin position="14"/>
        <end position="362"/>
    </location>
</feature>
<keyword evidence="9" id="KW-0175">Coiled coil</keyword>
<evidence type="ECO:0000256" key="1">
    <source>
        <dbReference type="ARBA" id="ARBA00002523"/>
    </source>
</evidence>
<dbReference type="AlphaFoldDB" id="M4SXT5"/>
<feature type="coiled-coil region" evidence="9">
    <location>
        <begin position="141"/>
        <end position="168"/>
    </location>
</feature>
<sequence>MAMHVTPYFLPLMALLVTPLCEAATKGAQAPFHALCLAWDVTQNMKLPARSPTPAPSSYDRLLKLNMSAALANWRQMFENSEAKQGWPKYKKANSDSTKGLDWSKHWSSWLTAADAVNKPKSNWNAKDKPKHNNSLKDYQISTINMSAQEVQNLLEQLNTESQDSSGKSLANAVNDELGNAFCSGTLTGTAQAPVCSDISNGQSKVAQCTKANAGKSIALDMFCLCAVTNDQDSCAGGTNIAGTVLFARNPHASALATLISKCPKKTLDKQLDEGITLALAAFLGQLGQLADNQNNIGLGRTVNGKVYTGTSSACVEYTDKIKHSTTGLKQIAWIGHLLTAKKLFSEYKQQVAQKQLLIKDIDNLSKQAEHEYGRNHAVEATAGSPRAGTPGEGKQLSTKQECGKHHASPDNCNKAGCDYDAKNKNTNPKQDHHQQLQEQEQIHLDVQGTKINLILKMNKQAISKI</sequence>
<evidence type="ECO:0000256" key="6">
    <source>
        <dbReference type="ARBA" id="ARBA00023136"/>
    </source>
</evidence>
<reference evidence="13" key="2">
    <citation type="journal article" date="2014" name="Mol. Biochem. Parasitol.">
        <title>Capturing the variant surface glycoprotein repertoire (the VSGnome) of Trypanosoma brucei Lister 427.</title>
        <authorList>
            <person name="Cross G.A."/>
            <person name="Kim H.S."/>
            <person name="Wickstead B."/>
        </authorList>
    </citation>
    <scope>NUCLEOTIDE SEQUENCE</scope>
    <source>
        <strain evidence="13">Lister 427</strain>
    </source>
</reference>
<keyword evidence="3" id="KW-1003">Cell membrane</keyword>
<organism evidence="13">
    <name type="scientific">Trypanosoma brucei</name>
    <dbReference type="NCBI Taxonomy" id="5691"/>
    <lineage>
        <taxon>Eukaryota</taxon>
        <taxon>Discoba</taxon>
        <taxon>Euglenozoa</taxon>
        <taxon>Kinetoplastea</taxon>
        <taxon>Metakinetoplastina</taxon>
        <taxon>Trypanosomatida</taxon>
        <taxon>Trypanosomatidae</taxon>
        <taxon>Trypanosoma</taxon>
    </lineage>
</organism>